<reference evidence="1" key="1">
    <citation type="journal article" date="2023" name="Mol. Biol. Evol.">
        <title>Third-Generation Sequencing Reveals the Adaptive Role of the Epigenome in Three Deep-Sea Polychaetes.</title>
        <authorList>
            <person name="Perez M."/>
            <person name="Aroh O."/>
            <person name="Sun Y."/>
            <person name="Lan Y."/>
            <person name="Juniper S.K."/>
            <person name="Young C.R."/>
            <person name="Angers B."/>
            <person name="Qian P.Y."/>
        </authorList>
    </citation>
    <scope>NUCLEOTIDE SEQUENCE</scope>
    <source>
        <strain evidence="1">P08H-3</strain>
    </source>
</reference>
<organism evidence="1 2">
    <name type="scientific">Paralvinella palmiformis</name>
    <dbReference type="NCBI Taxonomy" id="53620"/>
    <lineage>
        <taxon>Eukaryota</taxon>
        <taxon>Metazoa</taxon>
        <taxon>Spiralia</taxon>
        <taxon>Lophotrochozoa</taxon>
        <taxon>Annelida</taxon>
        <taxon>Polychaeta</taxon>
        <taxon>Sedentaria</taxon>
        <taxon>Canalipalpata</taxon>
        <taxon>Terebellida</taxon>
        <taxon>Terebelliformia</taxon>
        <taxon>Alvinellidae</taxon>
        <taxon>Paralvinella</taxon>
    </lineage>
</organism>
<sequence>MAFAKAIIGKTIAITPIAHSFARKLACLDPCYIASDRRGSVADFKLVLGHLVKCGHLKVNDVDLLLQQFDAFTEREVDSSMCSFQNFNFRVDRLDTFMVEHLGCNDDLGILWSVVKSLFILSYGRATVEKGFSINRQILMQNMKEASFVAHHSIHDHMVHIGGINNLIVTKELPSFAGSGRKWYMDYLDEIQTGKESQCDEQSKQLTSGRCQ</sequence>
<protein>
    <submittedName>
        <fullName evidence="1">Uncharacterized protein</fullName>
    </submittedName>
</protein>
<keyword evidence="2" id="KW-1185">Reference proteome</keyword>
<dbReference type="EMBL" id="JAODUP010000330">
    <property type="protein sequence ID" value="KAK2152393.1"/>
    <property type="molecule type" value="Genomic_DNA"/>
</dbReference>
<evidence type="ECO:0000313" key="1">
    <source>
        <dbReference type="EMBL" id="KAK2152393.1"/>
    </source>
</evidence>
<name>A0AAD9N1W1_9ANNE</name>
<evidence type="ECO:0000313" key="2">
    <source>
        <dbReference type="Proteomes" id="UP001208570"/>
    </source>
</evidence>
<dbReference type="AlphaFoldDB" id="A0AAD9N1W1"/>
<proteinExistence type="predicted"/>
<comment type="caution">
    <text evidence="1">The sequence shown here is derived from an EMBL/GenBank/DDBJ whole genome shotgun (WGS) entry which is preliminary data.</text>
</comment>
<gene>
    <name evidence="1" type="ORF">LSH36_330g09009</name>
</gene>
<accession>A0AAD9N1W1</accession>
<dbReference type="Proteomes" id="UP001208570">
    <property type="component" value="Unassembled WGS sequence"/>
</dbReference>